<protein>
    <submittedName>
        <fullName evidence="2">Uncharacterized protein</fullName>
    </submittedName>
</protein>
<evidence type="ECO:0000313" key="2">
    <source>
        <dbReference type="EMBL" id="GAA4950396.1"/>
    </source>
</evidence>
<name>A0AAV3U5Y4_9ALTE</name>
<dbReference type="EMBL" id="BAABLX010000028">
    <property type="protein sequence ID" value="GAA4950396.1"/>
    <property type="molecule type" value="Genomic_DNA"/>
</dbReference>
<reference evidence="3" key="1">
    <citation type="journal article" date="2019" name="Int. J. Syst. Evol. Microbiol.">
        <title>The Global Catalogue of Microorganisms (GCM) 10K type strain sequencing project: providing services to taxonomists for standard genome sequencing and annotation.</title>
        <authorList>
            <consortium name="The Broad Institute Genomics Platform"/>
            <consortium name="The Broad Institute Genome Sequencing Center for Infectious Disease"/>
            <person name="Wu L."/>
            <person name="Ma J."/>
        </authorList>
    </citation>
    <scope>NUCLEOTIDE SEQUENCE [LARGE SCALE GENOMIC DNA]</scope>
    <source>
        <strain evidence="3">JCM 19134</strain>
    </source>
</reference>
<dbReference type="Proteomes" id="UP001409585">
    <property type="component" value="Unassembled WGS sequence"/>
</dbReference>
<feature type="region of interest" description="Disordered" evidence="1">
    <location>
        <begin position="93"/>
        <end position="146"/>
    </location>
</feature>
<organism evidence="2 3">
    <name type="scientific">Halioxenophilus aromaticivorans</name>
    <dbReference type="NCBI Taxonomy" id="1306992"/>
    <lineage>
        <taxon>Bacteria</taxon>
        <taxon>Pseudomonadati</taxon>
        <taxon>Pseudomonadota</taxon>
        <taxon>Gammaproteobacteria</taxon>
        <taxon>Alteromonadales</taxon>
        <taxon>Alteromonadaceae</taxon>
        <taxon>Halioxenophilus</taxon>
    </lineage>
</organism>
<evidence type="ECO:0000313" key="3">
    <source>
        <dbReference type="Proteomes" id="UP001409585"/>
    </source>
</evidence>
<evidence type="ECO:0000256" key="1">
    <source>
        <dbReference type="SAM" id="MobiDB-lite"/>
    </source>
</evidence>
<sequence length="146" mass="16055">MSTLFVLRNQDSLFINRQGEWVSGREANSLFRAKFKDEALNEVFEISARDFGQRITVEEVQATEKGQPIIPEEWVVNVPQVEVAGAEDALAENAQMQGEVRAEGTDESSTPLADGQAEQAKTEAAADDSEAEGDTKTLDFFQQESA</sequence>
<proteinExistence type="predicted"/>
<dbReference type="AlphaFoldDB" id="A0AAV3U5Y4"/>
<keyword evidence="3" id="KW-1185">Reference proteome</keyword>
<gene>
    <name evidence="2" type="ORF">GCM10025791_33380</name>
</gene>
<comment type="caution">
    <text evidence="2">The sequence shown here is derived from an EMBL/GenBank/DDBJ whole genome shotgun (WGS) entry which is preliminary data.</text>
</comment>
<accession>A0AAV3U5Y4</accession>
<dbReference type="RefSeq" id="WP_345424930.1">
    <property type="nucleotide sequence ID" value="NZ_AP031496.1"/>
</dbReference>